<evidence type="ECO:0000256" key="17">
    <source>
        <dbReference type="ARBA" id="ARBA00023264"/>
    </source>
</evidence>
<proteinExistence type="inferred from homology"/>
<dbReference type="Pfam" id="PF01148">
    <property type="entry name" value="CTP_transf_1"/>
    <property type="match status" value="1"/>
</dbReference>
<keyword evidence="17" id="KW-1208">Phospholipid metabolism</keyword>
<comment type="pathway">
    <text evidence="4">Lipid metabolism.</text>
</comment>
<evidence type="ECO:0000256" key="15">
    <source>
        <dbReference type="ARBA" id="ARBA00023136"/>
    </source>
</evidence>
<dbReference type="PROSITE" id="PS01315">
    <property type="entry name" value="CDS"/>
    <property type="match status" value="1"/>
</dbReference>
<dbReference type="InterPro" id="IPR000374">
    <property type="entry name" value="PC_trans"/>
</dbReference>
<evidence type="ECO:0000256" key="19">
    <source>
        <dbReference type="SAM" id="Phobius"/>
    </source>
</evidence>
<reference evidence="21" key="1">
    <citation type="journal article" date="2019" name="Int. J. Syst. Evol. Microbiol.">
        <title>The Global Catalogue of Microorganisms (GCM) 10K type strain sequencing project: providing services to taxonomists for standard genome sequencing and annotation.</title>
        <authorList>
            <consortium name="The Broad Institute Genomics Platform"/>
            <consortium name="The Broad Institute Genome Sequencing Center for Infectious Disease"/>
            <person name="Wu L."/>
            <person name="Ma J."/>
        </authorList>
    </citation>
    <scope>NUCLEOTIDE SEQUENCE [LARGE SCALE GENOMIC DNA]</scope>
    <source>
        <strain evidence="21">JCM 17190</strain>
    </source>
</reference>
<dbReference type="RefSeq" id="WP_344847946.1">
    <property type="nucleotide sequence ID" value="NZ_BAABDF010000007.1"/>
</dbReference>
<dbReference type="Proteomes" id="UP001399917">
    <property type="component" value="Unassembled WGS sequence"/>
</dbReference>
<feature type="transmembrane region" description="Helical" evidence="19">
    <location>
        <begin position="12"/>
        <end position="31"/>
    </location>
</feature>
<evidence type="ECO:0000256" key="8">
    <source>
        <dbReference type="ARBA" id="ARBA00022475"/>
    </source>
</evidence>
<dbReference type="PANTHER" id="PTHR46382:SF1">
    <property type="entry name" value="PHOSPHATIDATE CYTIDYLYLTRANSFERASE"/>
    <property type="match status" value="1"/>
</dbReference>
<keyword evidence="12 18" id="KW-0548">Nucleotidyltransferase</keyword>
<dbReference type="EC" id="2.7.7.41" evidence="6 18"/>
<keyword evidence="16" id="KW-0594">Phospholipid biosynthesis</keyword>
<evidence type="ECO:0000256" key="12">
    <source>
        <dbReference type="ARBA" id="ARBA00022695"/>
    </source>
</evidence>
<feature type="transmembrane region" description="Helical" evidence="19">
    <location>
        <begin position="69"/>
        <end position="87"/>
    </location>
</feature>
<feature type="transmembrane region" description="Helical" evidence="19">
    <location>
        <begin position="134"/>
        <end position="153"/>
    </location>
</feature>
<evidence type="ECO:0000256" key="18">
    <source>
        <dbReference type="RuleBase" id="RU003938"/>
    </source>
</evidence>
<gene>
    <name evidence="20" type="ORF">GCM10022404_27310</name>
</gene>
<comment type="pathway">
    <text evidence="3 18">Phospholipid metabolism; CDP-diacylglycerol biosynthesis; CDP-diacylglycerol from sn-glycerol 3-phosphate: step 3/3.</text>
</comment>
<evidence type="ECO:0000256" key="5">
    <source>
        <dbReference type="ARBA" id="ARBA00010185"/>
    </source>
</evidence>
<evidence type="ECO:0000313" key="21">
    <source>
        <dbReference type="Proteomes" id="UP001399917"/>
    </source>
</evidence>
<evidence type="ECO:0000256" key="10">
    <source>
        <dbReference type="ARBA" id="ARBA00022679"/>
    </source>
</evidence>
<dbReference type="PANTHER" id="PTHR46382">
    <property type="entry name" value="PHOSPHATIDATE CYTIDYLYLTRANSFERASE"/>
    <property type="match status" value="1"/>
</dbReference>
<keyword evidence="10 18" id="KW-0808">Transferase</keyword>
<keyword evidence="14" id="KW-0443">Lipid metabolism</keyword>
<keyword evidence="13 19" id="KW-1133">Transmembrane helix</keyword>
<feature type="transmembrane region" description="Helical" evidence="19">
    <location>
        <begin position="93"/>
        <end position="114"/>
    </location>
</feature>
<evidence type="ECO:0000256" key="16">
    <source>
        <dbReference type="ARBA" id="ARBA00023209"/>
    </source>
</evidence>
<evidence type="ECO:0000256" key="2">
    <source>
        <dbReference type="ARBA" id="ARBA00004651"/>
    </source>
</evidence>
<sequence>MSRIRDRWGDLGVRVTSAFVMFLIGLAALLISKWTFFALACLIVVVGVWELVCMARATSAVGGIGQSDVLWLVAYGILLCVGALGLIGLRFAFGISGVAMIIALVVVTDTLGYFVGRALGGAKFWPRISPKKTWAGILGGWAGAAILALIVAPLMDLKIALWVAVIGAMALSFASQMGDIFESALKRRMGVKDSSNLIPGHGGVLDRFDALIAVGALVFLMGLM</sequence>
<accession>A0ABP7KFS7</accession>
<comment type="similarity">
    <text evidence="5 18">Belongs to the CDS family.</text>
</comment>
<evidence type="ECO:0000256" key="7">
    <source>
        <dbReference type="ARBA" id="ARBA00019373"/>
    </source>
</evidence>
<evidence type="ECO:0000256" key="4">
    <source>
        <dbReference type="ARBA" id="ARBA00005189"/>
    </source>
</evidence>
<dbReference type="GO" id="GO:0016779">
    <property type="term" value="F:nucleotidyltransferase activity"/>
    <property type="evidence" value="ECO:0007669"/>
    <property type="project" value="UniProtKB-KW"/>
</dbReference>
<organism evidence="20 21">
    <name type="scientific">Celeribacter arenosi</name>
    <dbReference type="NCBI Taxonomy" id="792649"/>
    <lineage>
        <taxon>Bacteria</taxon>
        <taxon>Pseudomonadati</taxon>
        <taxon>Pseudomonadota</taxon>
        <taxon>Alphaproteobacteria</taxon>
        <taxon>Rhodobacterales</taxon>
        <taxon>Roseobacteraceae</taxon>
        <taxon>Celeribacter</taxon>
    </lineage>
</organism>
<keyword evidence="21" id="KW-1185">Reference proteome</keyword>
<keyword evidence="15 19" id="KW-0472">Membrane</keyword>
<evidence type="ECO:0000256" key="1">
    <source>
        <dbReference type="ARBA" id="ARBA00001698"/>
    </source>
</evidence>
<feature type="transmembrane region" description="Helical" evidence="19">
    <location>
        <begin position="37"/>
        <end position="57"/>
    </location>
</feature>
<protein>
    <recommendedName>
        <fullName evidence="7 18">Phosphatidate cytidylyltransferase</fullName>
        <ecNumber evidence="6 18">2.7.7.41</ecNumber>
    </recommendedName>
</protein>
<evidence type="ECO:0000313" key="20">
    <source>
        <dbReference type="EMBL" id="GAA3876106.1"/>
    </source>
</evidence>
<evidence type="ECO:0000256" key="6">
    <source>
        <dbReference type="ARBA" id="ARBA00012487"/>
    </source>
</evidence>
<name>A0ABP7KFS7_9RHOB</name>
<comment type="subcellular location">
    <subcellularLocation>
        <location evidence="2">Cell membrane</location>
        <topology evidence="2">Multi-pass membrane protein</topology>
    </subcellularLocation>
</comment>
<keyword evidence="8" id="KW-1003">Cell membrane</keyword>
<dbReference type="EMBL" id="BAABDF010000007">
    <property type="protein sequence ID" value="GAA3876106.1"/>
    <property type="molecule type" value="Genomic_DNA"/>
</dbReference>
<evidence type="ECO:0000256" key="11">
    <source>
        <dbReference type="ARBA" id="ARBA00022692"/>
    </source>
</evidence>
<comment type="catalytic activity">
    <reaction evidence="1 18">
        <text>a 1,2-diacyl-sn-glycero-3-phosphate + CTP + H(+) = a CDP-1,2-diacyl-sn-glycerol + diphosphate</text>
        <dbReference type="Rhea" id="RHEA:16229"/>
        <dbReference type="ChEBI" id="CHEBI:15378"/>
        <dbReference type="ChEBI" id="CHEBI:33019"/>
        <dbReference type="ChEBI" id="CHEBI:37563"/>
        <dbReference type="ChEBI" id="CHEBI:58332"/>
        <dbReference type="ChEBI" id="CHEBI:58608"/>
        <dbReference type="EC" id="2.7.7.41"/>
    </reaction>
</comment>
<evidence type="ECO:0000256" key="3">
    <source>
        <dbReference type="ARBA" id="ARBA00005119"/>
    </source>
</evidence>
<evidence type="ECO:0000256" key="13">
    <source>
        <dbReference type="ARBA" id="ARBA00022989"/>
    </source>
</evidence>
<keyword evidence="9" id="KW-0444">Lipid biosynthesis</keyword>
<comment type="caution">
    <text evidence="20">The sequence shown here is derived from an EMBL/GenBank/DDBJ whole genome shotgun (WGS) entry which is preliminary data.</text>
</comment>
<evidence type="ECO:0000256" key="9">
    <source>
        <dbReference type="ARBA" id="ARBA00022516"/>
    </source>
</evidence>
<evidence type="ECO:0000256" key="14">
    <source>
        <dbReference type="ARBA" id="ARBA00023098"/>
    </source>
</evidence>
<keyword evidence="11 18" id="KW-0812">Transmembrane</keyword>
<feature type="transmembrane region" description="Helical" evidence="19">
    <location>
        <begin position="159"/>
        <end position="181"/>
    </location>
</feature>